<gene>
    <name evidence="2" type="ORF">LPLAT_LOCUS10858</name>
</gene>
<dbReference type="AlphaFoldDB" id="A0AAV2NXN5"/>
<dbReference type="EMBL" id="OZ034829">
    <property type="protein sequence ID" value="CAL1685325.1"/>
    <property type="molecule type" value="Genomic_DNA"/>
</dbReference>
<keyword evidence="3" id="KW-1185">Reference proteome</keyword>
<reference evidence="2" key="1">
    <citation type="submission" date="2024-04" db="EMBL/GenBank/DDBJ databases">
        <authorList>
            <consortium name="Molecular Ecology Group"/>
        </authorList>
    </citation>
    <scope>NUCLEOTIDE SEQUENCE</scope>
</reference>
<feature type="signal peptide" evidence="1">
    <location>
        <begin position="1"/>
        <end position="19"/>
    </location>
</feature>
<evidence type="ECO:0000313" key="3">
    <source>
        <dbReference type="Proteomes" id="UP001497644"/>
    </source>
</evidence>
<organism evidence="2 3">
    <name type="scientific">Lasius platythorax</name>
    <dbReference type="NCBI Taxonomy" id="488582"/>
    <lineage>
        <taxon>Eukaryota</taxon>
        <taxon>Metazoa</taxon>
        <taxon>Ecdysozoa</taxon>
        <taxon>Arthropoda</taxon>
        <taxon>Hexapoda</taxon>
        <taxon>Insecta</taxon>
        <taxon>Pterygota</taxon>
        <taxon>Neoptera</taxon>
        <taxon>Endopterygota</taxon>
        <taxon>Hymenoptera</taxon>
        <taxon>Apocrita</taxon>
        <taxon>Aculeata</taxon>
        <taxon>Formicoidea</taxon>
        <taxon>Formicidae</taxon>
        <taxon>Formicinae</taxon>
        <taxon>Lasius</taxon>
        <taxon>Lasius</taxon>
    </lineage>
</organism>
<sequence>MLRIVIILSFIRWLDLLSAHPTDEPTKFILNNMQSDAENILPSRLEDAKELLGRVADAIRIGTGRFVNSIILVRNIIVNRAEQLTNGTQNNLVDPVIIKLDTPNQSRRSVQSTTPIILFHPVTRETVRLENETEQAILERRKPDNIKQAFNNFLTPTPIVDGIKEEEKYGNTGDKFIGLGTAFVKGFENLATSLSTIVNIPYNVAKQTSRAVTQILDQVGKRLIGLE</sequence>
<evidence type="ECO:0000256" key="1">
    <source>
        <dbReference type="SAM" id="SignalP"/>
    </source>
</evidence>
<keyword evidence="1" id="KW-0732">Signal</keyword>
<evidence type="ECO:0000313" key="2">
    <source>
        <dbReference type="EMBL" id="CAL1685325.1"/>
    </source>
</evidence>
<accession>A0AAV2NXN5</accession>
<proteinExistence type="predicted"/>
<feature type="chain" id="PRO_5043348732" evidence="1">
    <location>
        <begin position="20"/>
        <end position="227"/>
    </location>
</feature>
<name>A0AAV2NXN5_9HYME</name>
<dbReference type="Proteomes" id="UP001497644">
    <property type="component" value="Chromosome 6"/>
</dbReference>
<protein>
    <submittedName>
        <fullName evidence="2">Uncharacterized protein</fullName>
    </submittedName>
</protein>